<reference evidence="2 3" key="1">
    <citation type="journal article" name="Sci. Rep.">
        <title>Telomere-to-telomere assembled and centromere annotated genomes of the two main subspecies of the button mushroom Agaricus bisporus reveal especially polymorphic chromosome ends.</title>
        <authorList>
            <person name="Sonnenberg A.S.M."/>
            <person name="Sedaghat-Telgerd N."/>
            <person name="Lavrijssen B."/>
            <person name="Ohm R.A."/>
            <person name="Hendrickx P.M."/>
            <person name="Scholtmeijer K."/>
            <person name="Baars J.J.P."/>
            <person name="van Peer A."/>
        </authorList>
    </citation>
    <scope>NUCLEOTIDE SEQUENCE [LARGE SCALE GENOMIC DNA]</scope>
    <source>
        <strain evidence="2 3">H119_p4</strain>
    </source>
</reference>
<dbReference type="EMBL" id="JABXXO010000010">
    <property type="protein sequence ID" value="KAF7768319.1"/>
    <property type="molecule type" value="Genomic_DNA"/>
</dbReference>
<dbReference type="PROSITE" id="PS50404">
    <property type="entry name" value="GST_NTER"/>
    <property type="match status" value="1"/>
</dbReference>
<name>A0A8H7EZ19_AGABI</name>
<protein>
    <recommendedName>
        <fullName evidence="1">GST N-terminal domain-containing protein</fullName>
    </recommendedName>
</protein>
<dbReference type="InterPro" id="IPR004045">
    <property type="entry name" value="Glutathione_S-Trfase_N"/>
</dbReference>
<evidence type="ECO:0000259" key="1">
    <source>
        <dbReference type="PROSITE" id="PS50404"/>
    </source>
</evidence>
<dbReference type="SUPFAM" id="SSF52833">
    <property type="entry name" value="Thioredoxin-like"/>
    <property type="match status" value="1"/>
</dbReference>
<comment type="caution">
    <text evidence="2">The sequence shown here is derived from an EMBL/GenBank/DDBJ whole genome shotgun (WGS) entry which is preliminary data.</text>
</comment>
<dbReference type="Gene3D" id="3.40.30.10">
    <property type="entry name" value="Glutaredoxin"/>
    <property type="match status" value="1"/>
</dbReference>
<feature type="domain" description="GST N-terminal" evidence="1">
    <location>
        <begin position="7"/>
        <end position="98"/>
    </location>
</feature>
<organism evidence="2 3">
    <name type="scientific">Agaricus bisporus var. burnettii</name>
    <dbReference type="NCBI Taxonomy" id="192524"/>
    <lineage>
        <taxon>Eukaryota</taxon>
        <taxon>Fungi</taxon>
        <taxon>Dikarya</taxon>
        <taxon>Basidiomycota</taxon>
        <taxon>Agaricomycotina</taxon>
        <taxon>Agaricomycetes</taxon>
        <taxon>Agaricomycetidae</taxon>
        <taxon>Agaricales</taxon>
        <taxon>Agaricineae</taxon>
        <taxon>Agaricaceae</taxon>
        <taxon>Agaricus</taxon>
    </lineage>
</organism>
<dbReference type="SUPFAM" id="SSF47616">
    <property type="entry name" value="GST C-terminal domain-like"/>
    <property type="match status" value="1"/>
</dbReference>
<sequence>MITFYDLASRNSIKTWSINTWKTRYVLNLKQLPYKTVYLEFPDIKGVLQQAGASPTIDILDGSPVYSSPTIVDDATGTAICDSFKIAQYLDKQYPDTPRAFPPGSEALQAAFYDQFLQMFLVFAPVLITKTPSVLNSVSYDYYHRAREAMFGKPFEQIMPVGEELEQLWRKTKEFFDLLDGWYEASGGPYFMGGIPSFADFVVGSMVLSLRIFDGEDGKDWRRVSVWNDGRWVRLLRDLEKYASTVE</sequence>
<gene>
    <name evidence="2" type="ORF">Agabi119p4_7562</name>
</gene>
<proteinExistence type="predicted"/>
<accession>A0A8H7EZ19</accession>
<evidence type="ECO:0000313" key="2">
    <source>
        <dbReference type="EMBL" id="KAF7768319.1"/>
    </source>
</evidence>
<dbReference type="AlphaFoldDB" id="A0A8H7EZ19"/>
<dbReference type="Proteomes" id="UP000629468">
    <property type="component" value="Unassembled WGS sequence"/>
</dbReference>
<dbReference type="Gene3D" id="1.20.1050.10">
    <property type="match status" value="1"/>
</dbReference>
<dbReference type="InterPro" id="IPR036249">
    <property type="entry name" value="Thioredoxin-like_sf"/>
</dbReference>
<dbReference type="InterPro" id="IPR036282">
    <property type="entry name" value="Glutathione-S-Trfase_C_sf"/>
</dbReference>
<dbReference type="Pfam" id="PF13409">
    <property type="entry name" value="GST_N_2"/>
    <property type="match status" value="1"/>
</dbReference>
<dbReference type="Pfam" id="PF22041">
    <property type="entry name" value="GST_C_7"/>
    <property type="match status" value="1"/>
</dbReference>
<evidence type="ECO:0000313" key="3">
    <source>
        <dbReference type="Proteomes" id="UP000629468"/>
    </source>
</evidence>
<dbReference type="InterPro" id="IPR054416">
    <property type="entry name" value="GST_UstS-like_C"/>
</dbReference>